<reference evidence="2 3" key="1">
    <citation type="submission" date="2019-12" db="EMBL/GenBank/DDBJ databases">
        <title>Draft genome sequence of the ascomycete Xylaria multiplex DSM 110363.</title>
        <authorList>
            <person name="Buettner E."/>
            <person name="Kellner H."/>
        </authorList>
    </citation>
    <scope>NUCLEOTIDE SEQUENCE [LARGE SCALE GENOMIC DNA]</scope>
    <source>
        <strain evidence="2 3">DSM 110363</strain>
    </source>
</reference>
<evidence type="ECO:0000256" key="1">
    <source>
        <dbReference type="SAM" id="MobiDB-lite"/>
    </source>
</evidence>
<dbReference type="OrthoDB" id="4774700at2759"/>
<dbReference type="EMBL" id="WUBL01000216">
    <property type="protein sequence ID" value="KAF2963303.1"/>
    <property type="molecule type" value="Genomic_DNA"/>
</dbReference>
<evidence type="ECO:0000313" key="3">
    <source>
        <dbReference type="Proteomes" id="UP000481858"/>
    </source>
</evidence>
<feature type="compositionally biased region" description="Polar residues" evidence="1">
    <location>
        <begin position="174"/>
        <end position="187"/>
    </location>
</feature>
<evidence type="ECO:0000313" key="2">
    <source>
        <dbReference type="EMBL" id="KAF2963303.1"/>
    </source>
</evidence>
<sequence>MDLGQGTQVPVVYILPQPTGILPPLRTLNIPHSTGPDRLSAEPLWLLSHTTQSSDHSLRHLGGEPQGSLIWEYEDPPAHNSDASSSADLEHDFTQCLSDHIMEVLDWYRSGVVAAEDVKSLVRRVDQFIYAACRYYAEQGTVPAIRDVQMRPSTTQAPGYMPTGGEETERPASAPSQSFGPESASSSLTFVEEDNISTQELDGANSSMEEISNTISSQDSSFSCPCEGLPSRHILWTQQAGSRQPGNCLF</sequence>
<dbReference type="Proteomes" id="UP000481858">
    <property type="component" value="Unassembled WGS sequence"/>
</dbReference>
<protein>
    <submittedName>
        <fullName evidence="2">Uncharacterized protein</fullName>
    </submittedName>
</protein>
<name>A0A7C8IKG4_9PEZI</name>
<accession>A0A7C8IKG4</accession>
<comment type="caution">
    <text evidence="2">The sequence shown here is derived from an EMBL/GenBank/DDBJ whole genome shotgun (WGS) entry which is preliminary data.</text>
</comment>
<organism evidence="2 3">
    <name type="scientific">Xylaria multiplex</name>
    <dbReference type="NCBI Taxonomy" id="323545"/>
    <lineage>
        <taxon>Eukaryota</taxon>
        <taxon>Fungi</taxon>
        <taxon>Dikarya</taxon>
        <taxon>Ascomycota</taxon>
        <taxon>Pezizomycotina</taxon>
        <taxon>Sordariomycetes</taxon>
        <taxon>Xylariomycetidae</taxon>
        <taxon>Xylariales</taxon>
        <taxon>Xylariaceae</taxon>
        <taxon>Xylaria</taxon>
    </lineage>
</organism>
<gene>
    <name evidence="2" type="ORF">GQX73_g10269</name>
</gene>
<dbReference type="InParanoid" id="A0A7C8IKG4"/>
<dbReference type="AlphaFoldDB" id="A0A7C8IKG4"/>
<keyword evidence="3" id="KW-1185">Reference proteome</keyword>
<proteinExistence type="predicted"/>
<feature type="region of interest" description="Disordered" evidence="1">
    <location>
        <begin position="151"/>
        <end position="187"/>
    </location>
</feature>